<gene>
    <name evidence="10" type="ORF">NKI36_26070</name>
</gene>
<evidence type="ECO:0000313" key="11">
    <source>
        <dbReference type="Proteomes" id="UP001433071"/>
    </source>
</evidence>
<feature type="transmembrane region" description="Helical" evidence="8">
    <location>
        <begin position="29"/>
        <end position="48"/>
    </location>
</feature>
<dbReference type="RefSeq" id="WP_352561415.1">
    <property type="nucleotide sequence ID" value="NZ_JAMYQB010000026.1"/>
</dbReference>
<sequence>MSPASIDDRTLPPLFDIAALWAILWGRRLMIFVITGAVLLLTVLYLAVTSPSYTATASILIDPRDSRSTNFNNVLPGIGSDSAAIASQVFVIESQDLLGDVFNGQKVESDPEFSGRGLVSRLFSIFGSDKKATRDATFKRFQKAVSVEREGLTYVINVSFTSKSPKTAATIANAIVERYRTGLAGEREGANSDVNSLLNDRIKGLQKDVSDAERAVEDFKTTHRIVDPTDGGTLQFQLDQLTTQLITAQGDADQARDRYNQALAVGSSPAGLARLAEILSSNSAIKLRDDYNQRAAELANLETMYGPRHPAIARLRSELERMNRLMGAEADRIRQQLKASYDLAAQNVGKLQAKLGALRQQSSDSSLAQVQLRQLDSKAQAARGVLDDYLKRAKETSQMEGVQTSEARTIAKASPPLQPTWPKPTLLLPVSAVLGLLAGCGLALAFGPVRRPEDEPQAPKEEVVPAVQPRQDAPRAAAQPAPQPLPASLGQYRVPASGTALSGIKAIRASLFQDGDETLSRDVLKLMRQIILRLHDHPKPFVLAVSSTRGSLEARLAGALIGISLQRVEQNVLVVEIEGQPSASADHGPGIFVDSASGLRTAICSPQGQKDGRTLGDVLTEAGNAFDFILVSAPAFSEKAWSPEFFTRADLTLLALTPSEQAADAAALLVQRLGVAQIGRSATLVIAPQTAQPAARTPVPPSDAGDWRRSSAARS</sequence>
<dbReference type="Proteomes" id="UP001433071">
    <property type="component" value="Unassembled WGS sequence"/>
</dbReference>
<accession>A0ABV1Z5Z0</accession>
<dbReference type="Pfam" id="PF02706">
    <property type="entry name" value="Wzz"/>
    <property type="match status" value="1"/>
</dbReference>
<feature type="compositionally biased region" description="Basic and acidic residues" evidence="7">
    <location>
        <begin position="451"/>
        <end position="463"/>
    </location>
</feature>
<evidence type="ECO:0000256" key="8">
    <source>
        <dbReference type="SAM" id="Phobius"/>
    </source>
</evidence>
<dbReference type="InterPro" id="IPR003856">
    <property type="entry name" value="LPS_length_determ_N"/>
</dbReference>
<keyword evidence="5 8" id="KW-0472">Membrane</keyword>
<comment type="caution">
    <text evidence="10">The sequence shown here is derived from an EMBL/GenBank/DDBJ whole genome shotgun (WGS) entry which is preliminary data.</text>
</comment>
<evidence type="ECO:0000256" key="7">
    <source>
        <dbReference type="SAM" id="MobiDB-lite"/>
    </source>
</evidence>
<dbReference type="PANTHER" id="PTHR32309:SF13">
    <property type="entry name" value="FERRIC ENTEROBACTIN TRANSPORT PROTEIN FEPE"/>
    <property type="match status" value="1"/>
</dbReference>
<feature type="region of interest" description="Disordered" evidence="7">
    <location>
        <begin position="689"/>
        <end position="715"/>
    </location>
</feature>
<organism evidence="10 11">
    <name type="scientific">Mesorhizobium caraganae</name>
    <dbReference type="NCBI Taxonomy" id="483206"/>
    <lineage>
        <taxon>Bacteria</taxon>
        <taxon>Pseudomonadati</taxon>
        <taxon>Pseudomonadota</taxon>
        <taxon>Alphaproteobacteria</taxon>
        <taxon>Hyphomicrobiales</taxon>
        <taxon>Phyllobacteriaceae</taxon>
        <taxon>Mesorhizobium</taxon>
    </lineage>
</organism>
<keyword evidence="2" id="KW-1003">Cell membrane</keyword>
<feature type="coiled-coil region" evidence="6">
    <location>
        <begin position="195"/>
        <end position="258"/>
    </location>
</feature>
<keyword evidence="6" id="KW-0175">Coiled coil</keyword>
<proteinExistence type="predicted"/>
<keyword evidence="11" id="KW-1185">Reference proteome</keyword>
<comment type="subcellular location">
    <subcellularLocation>
        <location evidence="1">Cell membrane</location>
        <topology evidence="1">Multi-pass membrane protein</topology>
    </subcellularLocation>
</comment>
<dbReference type="PANTHER" id="PTHR32309">
    <property type="entry name" value="TYROSINE-PROTEIN KINASE"/>
    <property type="match status" value="1"/>
</dbReference>
<protein>
    <submittedName>
        <fullName evidence="10">GumC family protein</fullName>
    </submittedName>
</protein>
<evidence type="ECO:0000256" key="5">
    <source>
        <dbReference type="ARBA" id="ARBA00023136"/>
    </source>
</evidence>
<evidence type="ECO:0000259" key="9">
    <source>
        <dbReference type="Pfam" id="PF02706"/>
    </source>
</evidence>
<keyword evidence="3 8" id="KW-0812">Transmembrane</keyword>
<dbReference type="EMBL" id="JAMYQB010000026">
    <property type="protein sequence ID" value="MER9407502.1"/>
    <property type="molecule type" value="Genomic_DNA"/>
</dbReference>
<reference evidence="10 11" key="1">
    <citation type="journal article" date="2024" name="Proc. Natl. Acad. Sci. U.S.A.">
        <title>The evolutionary genomics of adaptation to stress in wild rhizobium bacteria.</title>
        <authorList>
            <person name="Kehlet-Delgado H."/>
            <person name="Montoya A.P."/>
            <person name="Jensen K.T."/>
            <person name="Wendlandt C.E."/>
            <person name="Dexheimer C."/>
            <person name="Roberts M."/>
            <person name="Torres Martinez L."/>
            <person name="Friesen M.L."/>
            <person name="Griffitts J.S."/>
            <person name="Porter S.S."/>
        </authorList>
    </citation>
    <scope>NUCLEOTIDE SEQUENCE [LARGE SCALE GENOMIC DNA]</scope>
    <source>
        <strain evidence="10 11">M0641</strain>
    </source>
</reference>
<evidence type="ECO:0000256" key="1">
    <source>
        <dbReference type="ARBA" id="ARBA00004651"/>
    </source>
</evidence>
<evidence type="ECO:0000256" key="6">
    <source>
        <dbReference type="SAM" id="Coils"/>
    </source>
</evidence>
<evidence type="ECO:0000313" key="10">
    <source>
        <dbReference type="EMBL" id="MER9407502.1"/>
    </source>
</evidence>
<evidence type="ECO:0000256" key="3">
    <source>
        <dbReference type="ARBA" id="ARBA00022692"/>
    </source>
</evidence>
<feature type="domain" description="Polysaccharide chain length determinant N-terminal" evidence="9">
    <location>
        <begin position="15"/>
        <end position="103"/>
    </location>
</feature>
<feature type="compositionally biased region" description="Low complexity" evidence="7">
    <location>
        <begin position="465"/>
        <end position="480"/>
    </location>
</feature>
<name>A0ABV1Z5Z0_9HYPH</name>
<keyword evidence="4 8" id="KW-1133">Transmembrane helix</keyword>
<evidence type="ECO:0000256" key="2">
    <source>
        <dbReference type="ARBA" id="ARBA00022475"/>
    </source>
</evidence>
<evidence type="ECO:0000256" key="4">
    <source>
        <dbReference type="ARBA" id="ARBA00022989"/>
    </source>
</evidence>
<feature type="region of interest" description="Disordered" evidence="7">
    <location>
        <begin position="451"/>
        <end position="490"/>
    </location>
</feature>
<dbReference type="InterPro" id="IPR050445">
    <property type="entry name" value="Bact_polysacc_biosynth/exp"/>
</dbReference>